<name>A0AAU6W130_9CAUD</name>
<accession>A0AAU6W130</accession>
<sequence length="65" mass="7387">MSQKVYVFTRDNGDGSSSVGYTRDPDYLRKYQDDDDSLGMNEGFCDTLEFPHTLNLVDCGFSFSE</sequence>
<dbReference type="EMBL" id="PP179318">
    <property type="protein sequence ID" value="XAI70053.1"/>
    <property type="molecule type" value="Genomic_DNA"/>
</dbReference>
<proteinExistence type="predicted"/>
<organism evidence="1">
    <name type="scientific">Pseudomonas phage Nican01</name>
    <dbReference type="NCBI Taxonomy" id="3138540"/>
    <lineage>
        <taxon>Viruses</taxon>
        <taxon>Duplodnaviria</taxon>
        <taxon>Heunggongvirae</taxon>
        <taxon>Uroviricota</taxon>
        <taxon>Caudoviricetes</taxon>
        <taxon>Nickievirus</taxon>
    </lineage>
</organism>
<gene>
    <name evidence="1" type="ORF">Nican01_00040</name>
</gene>
<protein>
    <submittedName>
        <fullName evidence="1">von Willebrand factor type A domain protein</fullName>
    </submittedName>
</protein>
<evidence type="ECO:0000313" key="1">
    <source>
        <dbReference type="EMBL" id="XAI70053.1"/>
    </source>
</evidence>
<reference evidence="1" key="1">
    <citation type="journal article" date="2024" name="J. Gen. Virol.">
        <title>Novel phages of Pseudomonas syringae unveil numerous potential auxiliary metabolic genes.</title>
        <authorList>
            <person name="Feltin C."/>
            <person name="Garneau J.R."/>
            <person name="Morris C.E."/>
            <person name="Berard A."/>
            <person name="Torres-Barcelo C."/>
        </authorList>
    </citation>
    <scope>NUCLEOTIDE SEQUENCE</scope>
</reference>